<name>A0ABY5PB78_9ACTN</name>
<evidence type="ECO:0000313" key="7">
    <source>
        <dbReference type="Proteomes" id="UP001058860"/>
    </source>
</evidence>
<keyword evidence="1" id="KW-0805">Transcription regulation</keyword>
<dbReference type="SMART" id="SM00346">
    <property type="entry name" value="HTH_ICLR"/>
    <property type="match status" value="1"/>
</dbReference>
<evidence type="ECO:0000259" key="4">
    <source>
        <dbReference type="PROSITE" id="PS51077"/>
    </source>
</evidence>
<dbReference type="InterPro" id="IPR036390">
    <property type="entry name" value="WH_DNA-bd_sf"/>
</dbReference>
<dbReference type="Proteomes" id="UP001058860">
    <property type="component" value="Chromosome"/>
</dbReference>
<dbReference type="PANTHER" id="PTHR30136">
    <property type="entry name" value="HELIX-TURN-HELIX TRANSCRIPTIONAL REGULATOR, ICLR FAMILY"/>
    <property type="match status" value="1"/>
</dbReference>
<reference evidence="7" key="1">
    <citation type="submission" date="2021-11" db="EMBL/GenBank/DDBJ databases">
        <title>Cultivation dependent microbiological survey of springs from the worlds oldest radium mine currently devoted to the extraction of radon-saturated water.</title>
        <authorList>
            <person name="Kapinusova G."/>
            <person name="Smrhova T."/>
            <person name="Strejcek M."/>
            <person name="Suman J."/>
            <person name="Jani K."/>
            <person name="Pajer P."/>
            <person name="Uhlik O."/>
        </authorList>
    </citation>
    <scope>NUCLEOTIDE SEQUENCE [LARGE SCALE GENOMIC DNA]</scope>
    <source>
        <strain evidence="7">J379</strain>
    </source>
</reference>
<protein>
    <submittedName>
        <fullName evidence="6">IclR family transcriptional regulator</fullName>
    </submittedName>
</protein>
<dbReference type="Gene3D" id="1.10.10.10">
    <property type="entry name" value="Winged helix-like DNA-binding domain superfamily/Winged helix DNA-binding domain"/>
    <property type="match status" value="1"/>
</dbReference>
<evidence type="ECO:0000256" key="2">
    <source>
        <dbReference type="ARBA" id="ARBA00023125"/>
    </source>
</evidence>
<evidence type="ECO:0000256" key="3">
    <source>
        <dbReference type="ARBA" id="ARBA00023163"/>
    </source>
</evidence>
<proteinExistence type="predicted"/>
<keyword evidence="3" id="KW-0804">Transcription</keyword>
<dbReference type="InterPro" id="IPR005471">
    <property type="entry name" value="Tscrpt_reg_IclR_N"/>
</dbReference>
<dbReference type="InterPro" id="IPR050707">
    <property type="entry name" value="HTH_MetabolicPath_Reg"/>
</dbReference>
<dbReference type="SUPFAM" id="SSF46785">
    <property type="entry name" value="Winged helix' DNA-binding domain"/>
    <property type="match status" value="1"/>
</dbReference>
<dbReference type="InterPro" id="IPR036388">
    <property type="entry name" value="WH-like_DNA-bd_sf"/>
</dbReference>
<dbReference type="Gene3D" id="3.30.450.40">
    <property type="match status" value="1"/>
</dbReference>
<dbReference type="SUPFAM" id="SSF55781">
    <property type="entry name" value="GAF domain-like"/>
    <property type="match status" value="1"/>
</dbReference>
<evidence type="ECO:0000256" key="1">
    <source>
        <dbReference type="ARBA" id="ARBA00023015"/>
    </source>
</evidence>
<dbReference type="RefSeq" id="WP_353862473.1">
    <property type="nucleotide sequence ID" value="NZ_CP088295.1"/>
</dbReference>
<dbReference type="PROSITE" id="PS51078">
    <property type="entry name" value="ICLR_ED"/>
    <property type="match status" value="1"/>
</dbReference>
<dbReference type="PANTHER" id="PTHR30136:SF35">
    <property type="entry name" value="HTH-TYPE TRANSCRIPTIONAL REGULATOR RV1719"/>
    <property type="match status" value="1"/>
</dbReference>
<dbReference type="Pfam" id="PF01614">
    <property type="entry name" value="IclR_C"/>
    <property type="match status" value="1"/>
</dbReference>
<dbReference type="InterPro" id="IPR029016">
    <property type="entry name" value="GAF-like_dom_sf"/>
</dbReference>
<dbReference type="InterPro" id="IPR014757">
    <property type="entry name" value="Tscrpt_reg_IclR_C"/>
</dbReference>
<dbReference type="EMBL" id="CP088295">
    <property type="protein sequence ID" value="UUY01933.1"/>
    <property type="molecule type" value="Genomic_DNA"/>
</dbReference>
<evidence type="ECO:0000259" key="5">
    <source>
        <dbReference type="PROSITE" id="PS51078"/>
    </source>
</evidence>
<evidence type="ECO:0000313" key="6">
    <source>
        <dbReference type="EMBL" id="UUY01933.1"/>
    </source>
</evidence>
<accession>A0ABY5PB78</accession>
<feature type="domain" description="HTH iclR-type" evidence="4">
    <location>
        <begin position="7"/>
        <end position="69"/>
    </location>
</feature>
<keyword evidence="7" id="KW-1185">Reference proteome</keyword>
<dbReference type="PROSITE" id="PS51077">
    <property type="entry name" value="HTH_ICLR"/>
    <property type="match status" value="1"/>
</dbReference>
<sequence>MAASPGIQVISRAADVLRALHGEPDGLSLSQLAQRTGLPRSTVHRLLAALEAESFVAPSGPSGRMALGPELLRLAGQGPPDVQARLRPVMDALFDDLQETVDLAVLDGDHLRFVDQIPAPHRLRAVSSVGTTFPLHCTANGKAVLALLDEDDVKRLLPARLPQFTEHTITSRRALLDELAEVRASGLATDLEEHTLGISAIGFAVGDPSGAHAAVTVPMPTQRFAGREALLRSTMAAAREDASRRLLDAP</sequence>
<gene>
    <name evidence="6" type="ORF">LRS13_14510</name>
</gene>
<organism evidence="6 7">
    <name type="scientific">Svornostia abyssi</name>
    <dbReference type="NCBI Taxonomy" id="2898438"/>
    <lineage>
        <taxon>Bacteria</taxon>
        <taxon>Bacillati</taxon>
        <taxon>Actinomycetota</taxon>
        <taxon>Thermoleophilia</taxon>
        <taxon>Solirubrobacterales</taxon>
        <taxon>Baekduiaceae</taxon>
        <taxon>Svornostia</taxon>
    </lineage>
</organism>
<dbReference type="Pfam" id="PF09339">
    <property type="entry name" value="HTH_IclR"/>
    <property type="match status" value="1"/>
</dbReference>
<keyword evidence="2" id="KW-0238">DNA-binding</keyword>
<feature type="domain" description="IclR-ED" evidence="5">
    <location>
        <begin position="63"/>
        <end position="250"/>
    </location>
</feature>